<feature type="domain" description="NAD-dependent epimerase/dehydratase" evidence="4">
    <location>
        <begin position="9"/>
        <end position="259"/>
    </location>
</feature>
<gene>
    <name evidence="5" type="ORF">CALVIDRAFT_513484</name>
</gene>
<dbReference type="CDD" id="cd05227">
    <property type="entry name" value="AR_SDR_e"/>
    <property type="match status" value="1"/>
</dbReference>
<accession>A0A167N081</accession>
<organism evidence="5 6">
    <name type="scientific">Calocera viscosa (strain TUFC12733)</name>
    <dbReference type="NCBI Taxonomy" id="1330018"/>
    <lineage>
        <taxon>Eukaryota</taxon>
        <taxon>Fungi</taxon>
        <taxon>Dikarya</taxon>
        <taxon>Basidiomycota</taxon>
        <taxon>Agaricomycotina</taxon>
        <taxon>Dacrymycetes</taxon>
        <taxon>Dacrymycetales</taxon>
        <taxon>Dacrymycetaceae</taxon>
        <taxon>Calocera</taxon>
    </lineage>
</organism>
<dbReference type="OrthoDB" id="2735536at2759"/>
<dbReference type="Gene3D" id="3.40.50.720">
    <property type="entry name" value="NAD(P)-binding Rossmann-like Domain"/>
    <property type="match status" value="1"/>
</dbReference>
<feature type="region of interest" description="Disordered" evidence="3">
    <location>
        <begin position="289"/>
        <end position="308"/>
    </location>
</feature>
<evidence type="ECO:0000256" key="2">
    <source>
        <dbReference type="ARBA" id="ARBA00023445"/>
    </source>
</evidence>
<keyword evidence="6" id="KW-1185">Reference proteome</keyword>
<dbReference type="AlphaFoldDB" id="A0A167N081"/>
<dbReference type="InterPro" id="IPR036291">
    <property type="entry name" value="NAD(P)-bd_dom_sf"/>
</dbReference>
<comment type="similarity">
    <text evidence="2">Belongs to the NAD(P)-dependent epimerase/dehydratase family. Dihydroflavonol-4-reductase subfamily.</text>
</comment>
<evidence type="ECO:0000259" key="4">
    <source>
        <dbReference type="Pfam" id="PF01370"/>
    </source>
</evidence>
<evidence type="ECO:0000313" key="5">
    <source>
        <dbReference type="EMBL" id="KZO97214.1"/>
    </source>
</evidence>
<evidence type="ECO:0000256" key="3">
    <source>
        <dbReference type="SAM" id="MobiDB-lite"/>
    </source>
</evidence>
<dbReference type="STRING" id="1330018.A0A167N081"/>
<dbReference type="InterPro" id="IPR001509">
    <property type="entry name" value="Epimerase_deHydtase"/>
</dbReference>
<evidence type="ECO:0000256" key="1">
    <source>
        <dbReference type="ARBA" id="ARBA00023002"/>
    </source>
</evidence>
<keyword evidence="1" id="KW-0560">Oxidoreductase</keyword>
<protein>
    <submittedName>
        <fullName evidence="5">NAD-P-binding protein</fullName>
    </submittedName>
</protein>
<proteinExistence type="inferred from homology"/>
<sequence>MPPHEKELVLVTGATGFIGAAVTLELVKRGYRVLATARSVAKVNAFIARHPSVAEWVSWAIVPDMAAPQAFDTAVTGVDYIMHVASPVHRSWRSFQMDSVDPAVKGTLNVLESAAKEPTVKRVVITSSMAAVVTHSLNPRVGYTYTDKDWSPLLPGDVTEEGDPAYVLSKKMAEQGAWEFVDTRKPQFTLTTFCPPLVFGPPMQPIDNMSRLNTSADEIWKLMNGSCRTVPPTIVPVWIDVRDVAKMHVAALSNPHAANQRYITAGGTYSNSQIAHILGKAYPTLVSRGLIPPSDNEPPQAQFESDSSKAMRDFGGEWIGFEQSVRDTADMLLELEKQTK</sequence>
<dbReference type="Pfam" id="PF01370">
    <property type="entry name" value="Epimerase"/>
    <property type="match status" value="1"/>
</dbReference>
<dbReference type="Proteomes" id="UP000076738">
    <property type="component" value="Unassembled WGS sequence"/>
</dbReference>
<dbReference type="PANTHER" id="PTHR10366:SF564">
    <property type="entry name" value="STEROL-4-ALPHA-CARBOXYLATE 3-DEHYDROGENASE, DECARBOXYLATING"/>
    <property type="match status" value="1"/>
</dbReference>
<dbReference type="InterPro" id="IPR050425">
    <property type="entry name" value="NAD(P)_dehydrat-like"/>
</dbReference>
<dbReference type="SUPFAM" id="SSF51735">
    <property type="entry name" value="NAD(P)-binding Rossmann-fold domains"/>
    <property type="match status" value="1"/>
</dbReference>
<reference evidence="5 6" key="1">
    <citation type="journal article" date="2016" name="Mol. Biol. Evol.">
        <title>Comparative Genomics of Early-Diverging Mushroom-Forming Fungi Provides Insights into the Origins of Lignocellulose Decay Capabilities.</title>
        <authorList>
            <person name="Nagy L.G."/>
            <person name="Riley R."/>
            <person name="Tritt A."/>
            <person name="Adam C."/>
            <person name="Daum C."/>
            <person name="Floudas D."/>
            <person name="Sun H."/>
            <person name="Yadav J.S."/>
            <person name="Pangilinan J."/>
            <person name="Larsson K.H."/>
            <person name="Matsuura K."/>
            <person name="Barry K."/>
            <person name="Labutti K."/>
            <person name="Kuo R."/>
            <person name="Ohm R.A."/>
            <person name="Bhattacharya S.S."/>
            <person name="Shirouzu T."/>
            <person name="Yoshinaga Y."/>
            <person name="Martin F.M."/>
            <person name="Grigoriev I.V."/>
            <person name="Hibbett D.S."/>
        </authorList>
    </citation>
    <scope>NUCLEOTIDE SEQUENCE [LARGE SCALE GENOMIC DNA]</scope>
    <source>
        <strain evidence="5 6">TUFC12733</strain>
    </source>
</reference>
<dbReference type="EMBL" id="KV417280">
    <property type="protein sequence ID" value="KZO97214.1"/>
    <property type="molecule type" value="Genomic_DNA"/>
</dbReference>
<dbReference type="PANTHER" id="PTHR10366">
    <property type="entry name" value="NAD DEPENDENT EPIMERASE/DEHYDRATASE"/>
    <property type="match status" value="1"/>
</dbReference>
<dbReference type="GO" id="GO:0016616">
    <property type="term" value="F:oxidoreductase activity, acting on the CH-OH group of donors, NAD or NADP as acceptor"/>
    <property type="evidence" value="ECO:0007669"/>
    <property type="project" value="TreeGrafter"/>
</dbReference>
<evidence type="ECO:0000313" key="6">
    <source>
        <dbReference type="Proteomes" id="UP000076738"/>
    </source>
</evidence>
<name>A0A167N081_CALVF</name>